<evidence type="ECO:0000313" key="1">
    <source>
        <dbReference type="EMBL" id="URI11603.1"/>
    </source>
</evidence>
<sequence>MDTCDPAFAPSFHDHRGGRQHRFMESADINAAFREVFRPLRSNIRRGMSVQSQVYGIEMDTCIPGEMLATAWIPPSSRGIDQPLLLEDPLRRRMLFARLFAEGRPEQLFAYVSERRTGHRQAVLYVEIASEDGLFAADYPVEVGTGWQRRELVAVPHRRLDPVNAG</sequence>
<dbReference type="EMBL" id="CP097636">
    <property type="protein sequence ID" value="URI11603.1"/>
    <property type="molecule type" value="Genomic_DNA"/>
</dbReference>
<protein>
    <submittedName>
        <fullName evidence="1">Uncharacterized protein</fullName>
    </submittedName>
</protein>
<proteinExistence type="predicted"/>
<keyword evidence="2" id="KW-1185">Reference proteome</keyword>
<reference evidence="1" key="1">
    <citation type="submission" date="2022-05" db="EMBL/GenBank/DDBJ databases">
        <title>An RpoN-dependent PEP-CTERM gene is involved in floc formation of an Aquincola tertiaricarbonis strain.</title>
        <authorList>
            <person name="Qiu D."/>
            <person name="Xia M."/>
        </authorList>
    </citation>
    <scope>NUCLEOTIDE SEQUENCE</scope>
    <source>
        <strain evidence="1">RN12</strain>
    </source>
</reference>
<dbReference type="Proteomes" id="UP001056201">
    <property type="component" value="Chromosome 2"/>
</dbReference>
<name>A0ABY4SE49_AQUTE</name>
<gene>
    <name evidence="1" type="ORF">MW290_21940</name>
</gene>
<accession>A0ABY4SE49</accession>
<dbReference type="RefSeq" id="WP_250199797.1">
    <property type="nucleotide sequence ID" value="NZ_CP097636.1"/>
</dbReference>
<evidence type="ECO:0000313" key="2">
    <source>
        <dbReference type="Proteomes" id="UP001056201"/>
    </source>
</evidence>
<organism evidence="1 2">
    <name type="scientific">Aquincola tertiaricarbonis</name>
    <dbReference type="NCBI Taxonomy" id="391953"/>
    <lineage>
        <taxon>Bacteria</taxon>
        <taxon>Pseudomonadati</taxon>
        <taxon>Pseudomonadota</taxon>
        <taxon>Betaproteobacteria</taxon>
        <taxon>Burkholderiales</taxon>
        <taxon>Sphaerotilaceae</taxon>
        <taxon>Aquincola</taxon>
    </lineage>
</organism>